<evidence type="ECO:0000313" key="3">
    <source>
        <dbReference type="Proteomes" id="UP000785613"/>
    </source>
</evidence>
<dbReference type="Pfam" id="PF05656">
    <property type="entry name" value="DUF805"/>
    <property type="match status" value="1"/>
</dbReference>
<proteinExistence type="predicted"/>
<accession>A0ABX0M8K5</accession>
<feature type="transmembrane region" description="Helical" evidence="1">
    <location>
        <begin position="95"/>
        <end position="118"/>
    </location>
</feature>
<organism evidence="2 3">
    <name type="scientific">Massilia rubra</name>
    <dbReference type="NCBI Taxonomy" id="2607910"/>
    <lineage>
        <taxon>Bacteria</taxon>
        <taxon>Pseudomonadati</taxon>
        <taxon>Pseudomonadota</taxon>
        <taxon>Betaproteobacteria</taxon>
        <taxon>Burkholderiales</taxon>
        <taxon>Oxalobacteraceae</taxon>
        <taxon>Telluria group</taxon>
        <taxon>Massilia</taxon>
    </lineage>
</organism>
<keyword evidence="1" id="KW-0812">Transmembrane</keyword>
<evidence type="ECO:0000256" key="1">
    <source>
        <dbReference type="SAM" id="Phobius"/>
    </source>
</evidence>
<dbReference type="InterPro" id="IPR008523">
    <property type="entry name" value="DUF805"/>
</dbReference>
<dbReference type="RefSeq" id="WP_167233074.1">
    <property type="nucleotide sequence ID" value="NZ_VUYU01000061.1"/>
</dbReference>
<feature type="transmembrane region" description="Helical" evidence="1">
    <location>
        <begin position="36"/>
        <end position="57"/>
    </location>
</feature>
<evidence type="ECO:0000313" key="2">
    <source>
        <dbReference type="EMBL" id="NHZ38511.1"/>
    </source>
</evidence>
<dbReference type="PANTHER" id="PTHR34980">
    <property type="entry name" value="INNER MEMBRANE PROTEIN-RELATED-RELATED"/>
    <property type="match status" value="1"/>
</dbReference>
<protein>
    <submittedName>
        <fullName evidence="2">DUF805 domain-containing protein</fullName>
    </submittedName>
</protein>
<gene>
    <name evidence="2" type="ORF">F0185_33740</name>
</gene>
<dbReference type="PANTHER" id="PTHR34980:SF3">
    <property type="entry name" value="BLR8105 PROTEIN"/>
    <property type="match status" value="1"/>
</dbReference>
<dbReference type="Proteomes" id="UP000785613">
    <property type="component" value="Unassembled WGS sequence"/>
</dbReference>
<keyword evidence="1" id="KW-0472">Membrane</keyword>
<comment type="caution">
    <text evidence="2">The sequence shown here is derived from an EMBL/GenBank/DDBJ whole genome shotgun (WGS) entry which is preliminary data.</text>
</comment>
<keyword evidence="3" id="KW-1185">Reference proteome</keyword>
<feature type="transmembrane region" description="Helical" evidence="1">
    <location>
        <begin position="138"/>
        <end position="157"/>
    </location>
</feature>
<dbReference type="EMBL" id="VUYU01000061">
    <property type="protein sequence ID" value="NHZ38511.1"/>
    <property type="molecule type" value="Genomic_DNA"/>
</dbReference>
<keyword evidence="1" id="KW-1133">Transmembrane helix</keyword>
<reference evidence="2 3" key="1">
    <citation type="submission" date="2019-09" db="EMBL/GenBank/DDBJ databases">
        <title>Taxonomy of Antarctic Massilia spp.: description of Massilia rubra sp. nov., Massilia aquatica sp. nov., Massilia mucilaginosa sp. nov., Massilia frigida sp. nov. isolated from streams, lakes and regoliths.</title>
        <authorList>
            <person name="Holochova P."/>
            <person name="Sedlacek I."/>
            <person name="Kralova S."/>
            <person name="Maslanova I."/>
            <person name="Busse H.-J."/>
            <person name="Stankova E."/>
            <person name="Vrbovska V."/>
            <person name="Kovarovic V."/>
            <person name="Bartak M."/>
            <person name="Svec P."/>
            <person name="Pantucek R."/>
        </authorList>
    </citation>
    <scope>NUCLEOTIDE SEQUENCE [LARGE SCALE GENOMIC DNA]</scope>
    <source>
        <strain evidence="2 3">CCM 8692</strain>
    </source>
</reference>
<name>A0ABX0M8K5_9BURK</name>
<sequence length="163" mass="17288">MPELSNPYAAPAGSAPGAAYTASVFGLHGRIGRGRYLMYSVFPTCATLLLTAPLFMLAGSLPFAVMLGLVLLALLSHLLIVAARRLDDLDRARRWVLLLGVPGINVLFVLYLLCAPGNPDANARGPAPTSNVSAFTQAAWLAYALPPVIVLVLYILATFKLPV</sequence>
<feature type="transmembrane region" description="Helical" evidence="1">
    <location>
        <begin position="63"/>
        <end position="83"/>
    </location>
</feature>